<keyword evidence="5" id="KW-1185">Reference proteome</keyword>
<dbReference type="RefSeq" id="WP_053781566.1">
    <property type="nucleotide sequence ID" value="NZ_LITU01000059.1"/>
</dbReference>
<evidence type="ECO:0000259" key="3">
    <source>
        <dbReference type="PROSITE" id="PS51186"/>
    </source>
</evidence>
<name>A0A0M9BNM3_9BACL</name>
<evidence type="ECO:0000256" key="2">
    <source>
        <dbReference type="ARBA" id="ARBA00023315"/>
    </source>
</evidence>
<dbReference type="AlphaFoldDB" id="A0A0M9BNM3"/>
<dbReference type="Proteomes" id="UP000037688">
    <property type="component" value="Unassembled WGS sequence"/>
</dbReference>
<dbReference type="Pfam" id="PF13508">
    <property type="entry name" value="Acetyltransf_7"/>
    <property type="match status" value="1"/>
</dbReference>
<evidence type="ECO:0000313" key="5">
    <source>
        <dbReference type="Proteomes" id="UP000037688"/>
    </source>
</evidence>
<evidence type="ECO:0000313" key="4">
    <source>
        <dbReference type="EMBL" id="KOY15948.1"/>
    </source>
</evidence>
<dbReference type="Gene3D" id="3.40.630.30">
    <property type="match status" value="1"/>
</dbReference>
<dbReference type="InterPro" id="IPR050832">
    <property type="entry name" value="Bact_Acetyltransf"/>
</dbReference>
<dbReference type="CDD" id="cd04301">
    <property type="entry name" value="NAT_SF"/>
    <property type="match status" value="1"/>
</dbReference>
<dbReference type="PANTHER" id="PTHR43877:SF2">
    <property type="entry name" value="AMINOALKYLPHOSPHONATE N-ACETYLTRANSFERASE-RELATED"/>
    <property type="match status" value="1"/>
</dbReference>
<dbReference type="PANTHER" id="PTHR43877">
    <property type="entry name" value="AMINOALKYLPHOSPHONATE N-ACETYLTRANSFERASE-RELATED-RELATED"/>
    <property type="match status" value="1"/>
</dbReference>
<keyword evidence="2" id="KW-0012">Acyltransferase</keyword>
<organism evidence="4 5">
    <name type="scientific">Paenibacillus xylanivorans</name>
    <dbReference type="NCBI Taxonomy" id="1705561"/>
    <lineage>
        <taxon>Bacteria</taxon>
        <taxon>Bacillati</taxon>
        <taxon>Bacillota</taxon>
        <taxon>Bacilli</taxon>
        <taxon>Bacillales</taxon>
        <taxon>Paenibacillaceae</taxon>
        <taxon>Paenibacillus</taxon>
    </lineage>
</organism>
<dbReference type="PATRIC" id="fig|1705561.3.peg.2972"/>
<dbReference type="PROSITE" id="PS51186">
    <property type="entry name" value="GNAT"/>
    <property type="match status" value="1"/>
</dbReference>
<protein>
    <recommendedName>
        <fullName evidence="3">N-acetyltransferase domain-containing protein</fullName>
    </recommendedName>
</protein>
<dbReference type="InterPro" id="IPR016181">
    <property type="entry name" value="Acyl_CoA_acyltransferase"/>
</dbReference>
<reference evidence="4 5" key="1">
    <citation type="submission" date="2015-08" db="EMBL/GenBank/DDBJ databases">
        <title>Draft genome sequence of cellulolytic and xylanolytic Paenibacillus sp. A59, isolated from a decaying forest soil from Patagonia, Argentina.</title>
        <authorList>
            <person name="Ghio S."/>
            <person name="Caceres A.M."/>
            <person name="Talia P."/>
            <person name="Grasso D."/>
            <person name="Campos E."/>
        </authorList>
    </citation>
    <scope>NUCLEOTIDE SEQUENCE [LARGE SCALE GENOMIC DNA]</scope>
    <source>
        <strain evidence="4 5">A59</strain>
    </source>
</reference>
<comment type="caution">
    <text evidence="4">The sequence shown here is derived from an EMBL/GenBank/DDBJ whole genome shotgun (WGS) entry which is preliminary data.</text>
</comment>
<dbReference type="GO" id="GO:0016747">
    <property type="term" value="F:acyltransferase activity, transferring groups other than amino-acyl groups"/>
    <property type="evidence" value="ECO:0007669"/>
    <property type="project" value="InterPro"/>
</dbReference>
<keyword evidence="1" id="KW-0808">Transferase</keyword>
<dbReference type="OrthoDB" id="9789603at2"/>
<feature type="domain" description="N-acetyltransferase" evidence="3">
    <location>
        <begin position="2"/>
        <end position="142"/>
    </location>
</feature>
<dbReference type="EMBL" id="LITU01000059">
    <property type="protein sequence ID" value="KOY15948.1"/>
    <property type="molecule type" value="Genomic_DNA"/>
</dbReference>
<sequence>MIHCREARIGDGEGISQLSYQLGYTSTTEEIIERLNRLSSMTDHYVCVAEIDSLVVGWGHVQGRHSIESAPFAEIGGLVVDEHHRGAGIGKKIMSECEKWARMNGFNKIRVRSSGIREDAHQFYIAIGYEEKKWQKVFDKSL</sequence>
<accession>A0A0M9BNM3</accession>
<proteinExistence type="predicted"/>
<evidence type="ECO:0000256" key="1">
    <source>
        <dbReference type="ARBA" id="ARBA00022679"/>
    </source>
</evidence>
<gene>
    <name evidence="4" type="ORF">AMS66_15145</name>
</gene>
<dbReference type="SUPFAM" id="SSF55729">
    <property type="entry name" value="Acyl-CoA N-acyltransferases (Nat)"/>
    <property type="match status" value="1"/>
</dbReference>
<dbReference type="InterPro" id="IPR000182">
    <property type="entry name" value="GNAT_dom"/>
</dbReference>